<evidence type="ECO:0000313" key="1">
    <source>
        <dbReference type="Proteomes" id="UP000515146"/>
    </source>
</evidence>
<dbReference type="Proteomes" id="UP000515146">
    <property type="component" value="Unplaced"/>
</dbReference>
<dbReference type="AlphaFoldDB" id="A0A6P6Y169"/>
<reference evidence="2" key="1">
    <citation type="submission" date="2025-08" db="UniProtKB">
        <authorList>
            <consortium name="RefSeq"/>
        </authorList>
    </citation>
    <scope>IDENTIFICATION</scope>
    <source>
        <strain evidence="2">Airmid</strain>
    </source>
</reference>
<protein>
    <submittedName>
        <fullName evidence="2">Uncharacterized protein LOC113793085</fullName>
    </submittedName>
</protein>
<accession>A0A6P6Y169</accession>
<evidence type="ECO:0000313" key="2">
    <source>
        <dbReference type="RefSeq" id="XP_027198856.1"/>
    </source>
</evidence>
<dbReference type="InParanoid" id="A0A6P6Y169"/>
<proteinExistence type="predicted"/>
<keyword evidence="1" id="KW-1185">Reference proteome</keyword>
<sequence>MYPVNKDCHVEYYSHETNHFNVDKFKIDELSSLQSIRFDIRNESIDKFQFDVRMITNEIHSMLVGEAKLFPKFLPESIIKDIIKKISNIDDNFRKRFAIHQTNLEKMASPKSKSKTFDVSKDLSMTV</sequence>
<gene>
    <name evidence="2" type="primary">LOC113793085</name>
</gene>
<organism evidence="1 2">
    <name type="scientific">Dermatophagoides pteronyssinus</name>
    <name type="common">European house dust mite</name>
    <dbReference type="NCBI Taxonomy" id="6956"/>
    <lineage>
        <taxon>Eukaryota</taxon>
        <taxon>Metazoa</taxon>
        <taxon>Ecdysozoa</taxon>
        <taxon>Arthropoda</taxon>
        <taxon>Chelicerata</taxon>
        <taxon>Arachnida</taxon>
        <taxon>Acari</taxon>
        <taxon>Acariformes</taxon>
        <taxon>Sarcoptiformes</taxon>
        <taxon>Astigmata</taxon>
        <taxon>Psoroptidia</taxon>
        <taxon>Analgoidea</taxon>
        <taxon>Pyroglyphidae</taxon>
        <taxon>Dermatophagoidinae</taxon>
        <taxon>Dermatophagoides</taxon>
    </lineage>
</organism>
<name>A0A6P6Y169_DERPT</name>
<dbReference type="RefSeq" id="XP_027198856.1">
    <property type="nucleotide sequence ID" value="XM_027343055.1"/>
</dbReference>
<dbReference type="KEGG" id="dpte:113793085"/>